<proteinExistence type="predicted"/>
<evidence type="ECO:0000313" key="5">
    <source>
        <dbReference type="Proteomes" id="UP000181801"/>
    </source>
</evidence>
<accession>A0A087BA99</accession>
<protein>
    <submittedName>
        <fullName evidence="3">DUF3017 domain-containing protein</fullName>
    </submittedName>
    <submittedName>
        <fullName evidence="2">Rod shape-determining protein RodA</fullName>
    </submittedName>
</protein>
<evidence type="ECO:0000256" key="1">
    <source>
        <dbReference type="SAM" id="Phobius"/>
    </source>
</evidence>
<organism evidence="2 4">
    <name type="scientific">Bifidobacterium longum subsp. suis</name>
    <dbReference type="NCBI Taxonomy" id="1695"/>
    <lineage>
        <taxon>Bacteria</taxon>
        <taxon>Bacillati</taxon>
        <taxon>Actinomycetota</taxon>
        <taxon>Actinomycetes</taxon>
        <taxon>Bifidobacteriales</taxon>
        <taxon>Bifidobacteriaceae</taxon>
        <taxon>Bifidobacterium</taxon>
    </lineage>
</organism>
<dbReference type="AlphaFoldDB" id="A0A087BA99"/>
<feature type="transmembrane region" description="Helical" evidence="1">
    <location>
        <begin position="16"/>
        <end position="34"/>
    </location>
</feature>
<feature type="transmembrane region" description="Helical" evidence="1">
    <location>
        <begin position="40"/>
        <end position="58"/>
    </location>
</feature>
<reference evidence="2 4" key="1">
    <citation type="submission" date="2014-03" db="EMBL/GenBank/DDBJ databases">
        <title>Genomics of Bifidobacteria.</title>
        <authorList>
            <person name="Ventura M."/>
            <person name="Milani C."/>
            <person name="Lugli G.A."/>
        </authorList>
    </citation>
    <scope>NUCLEOTIDE SEQUENCE [LARGE SCALE GENOMIC DNA]</scope>
    <source>
        <strain evidence="2 4">LMG 21814</strain>
    </source>
</reference>
<reference evidence="3 5" key="2">
    <citation type="journal article" date="2016" name="BMC Microbiol.">
        <title>Fucosyllactose and L-fucose utilization of infant Bifidobacterium longum and Bifidobacterium kashiwanohense.</title>
        <authorList>
            <person name="Bunesova V."/>
            <person name="Lacroix C."/>
            <person name="Schwab C."/>
        </authorList>
    </citation>
    <scope>NUCLEOTIDE SEQUENCE [LARGE SCALE GENOMIC DNA]</scope>
    <source>
        <strain evidence="3 5">BSM11-5</strain>
    </source>
</reference>
<keyword evidence="1" id="KW-0812">Transmembrane</keyword>
<dbReference type="RefSeq" id="WP_012471861.1">
    <property type="nucleotide sequence ID" value="NZ_CP169558.1"/>
</dbReference>
<comment type="caution">
    <text evidence="2">The sequence shown here is derived from an EMBL/GenBank/DDBJ whole genome shotgun (WGS) entry which is preliminary data.</text>
</comment>
<keyword evidence="1" id="KW-0472">Membrane</keyword>
<evidence type="ECO:0000313" key="3">
    <source>
        <dbReference type="EMBL" id="OIN65248.1"/>
    </source>
</evidence>
<gene>
    <name evidence="3" type="ORF">BFS26_00940</name>
    <name evidence="2" type="ORF">BLSS_1917</name>
</gene>
<dbReference type="EMBL" id="MOAE01000006">
    <property type="protein sequence ID" value="OIN65248.1"/>
    <property type="molecule type" value="Genomic_DNA"/>
</dbReference>
<sequence>MHNHPYVSEAHEGKPWFEWCVLGVVAVITLLVAFGYTMAATVILAVTAIITGLVRLILQDKSPWKVRSVAFDSFIGIALGIGLLITYFSFFGLFGNIFFR</sequence>
<name>A0A087BA99_BIFLN</name>
<feature type="transmembrane region" description="Helical" evidence="1">
    <location>
        <begin position="70"/>
        <end position="99"/>
    </location>
</feature>
<keyword evidence="1" id="KW-1133">Transmembrane helix</keyword>
<dbReference type="Proteomes" id="UP000029024">
    <property type="component" value="Unassembled WGS sequence"/>
</dbReference>
<dbReference type="EMBL" id="JGZA01000023">
    <property type="protein sequence ID" value="KFI67949.1"/>
    <property type="molecule type" value="Genomic_DNA"/>
</dbReference>
<evidence type="ECO:0000313" key="2">
    <source>
        <dbReference type="EMBL" id="KFI67949.1"/>
    </source>
</evidence>
<dbReference type="Proteomes" id="UP000181801">
    <property type="component" value="Unassembled WGS sequence"/>
</dbReference>
<evidence type="ECO:0000313" key="4">
    <source>
        <dbReference type="Proteomes" id="UP000029024"/>
    </source>
</evidence>